<dbReference type="Proteomes" id="UP000192796">
    <property type="component" value="Unassembled WGS sequence"/>
</dbReference>
<accession>A0A1V9FN15</accession>
<comment type="caution">
    <text evidence="1">The sequence shown here is derived from an EMBL/GenBank/DDBJ whole genome shotgun (WGS) entry which is preliminary data.</text>
</comment>
<organism evidence="1 2">
    <name type="scientific">Niastella vici</name>
    <dbReference type="NCBI Taxonomy" id="1703345"/>
    <lineage>
        <taxon>Bacteria</taxon>
        <taxon>Pseudomonadati</taxon>
        <taxon>Bacteroidota</taxon>
        <taxon>Chitinophagia</taxon>
        <taxon>Chitinophagales</taxon>
        <taxon>Chitinophagaceae</taxon>
        <taxon>Niastella</taxon>
    </lineage>
</organism>
<proteinExistence type="predicted"/>
<protein>
    <recommendedName>
        <fullName evidence="3">TIR domain-containing protein</fullName>
    </recommendedName>
</protein>
<evidence type="ECO:0008006" key="3">
    <source>
        <dbReference type="Google" id="ProtNLM"/>
    </source>
</evidence>
<sequence length="305" mass="35854">MDINNEIFLKKFITSIKLDAPAPTVPDADGALLCFNARLKEVHLQYRELKAQSDDNEYDFVKLALNHLQEFKLNRDDDGYNIFKELYYASDHLSLPTPLQTKMNKGIQLLEKRIDYFCSYTKRGLPGINSSYKVMIKEAFGITPESHPREWRENNYLAVVIVKYLNDLGFNNYFFDSDSIVNGEKIMETVYDYCERTTVLLLIAQQETFRDMGNDKNWCFEEFKRYADTHPKQRYQVFSVPNLVEPVRARPHIREWFRLMTTAEGVKGRRLDFDLSHNGVRDFVNEMAAEIDKAQDENFRELVYS</sequence>
<evidence type="ECO:0000313" key="1">
    <source>
        <dbReference type="EMBL" id="OQP59671.1"/>
    </source>
</evidence>
<gene>
    <name evidence="1" type="ORF">A3860_36490</name>
</gene>
<reference evidence="1 2" key="1">
    <citation type="submission" date="2016-03" db="EMBL/GenBank/DDBJ databases">
        <title>Niastella vici sp. nov., isolated from farmland soil.</title>
        <authorList>
            <person name="Chen L."/>
            <person name="Wang D."/>
            <person name="Yang S."/>
            <person name="Wang G."/>
        </authorList>
    </citation>
    <scope>NUCLEOTIDE SEQUENCE [LARGE SCALE GENOMIC DNA]</scope>
    <source>
        <strain evidence="1 2">DJ57</strain>
    </source>
</reference>
<keyword evidence="2" id="KW-1185">Reference proteome</keyword>
<dbReference type="EMBL" id="LVYD01000074">
    <property type="protein sequence ID" value="OQP59671.1"/>
    <property type="molecule type" value="Genomic_DNA"/>
</dbReference>
<evidence type="ECO:0000313" key="2">
    <source>
        <dbReference type="Proteomes" id="UP000192796"/>
    </source>
</evidence>
<dbReference type="AlphaFoldDB" id="A0A1V9FN15"/>
<dbReference type="OrthoDB" id="9828256at2"/>
<dbReference type="RefSeq" id="WP_081154303.1">
    <property type="nucleotide sequence ID" value="NZ_LVYD01000074.1"/>
</dbReference>
<name>A0A1V9FN15_9BACT</name>
<dbReference type="STRING" id="1703345.A3860_36490"/>